<keyword evidence="5 7" id="KW-0547">Nucleotide-binding</keyword>
<proteinExistence type="inferred from homology"/>
<protein>
    <recommendedName>
        <fullName evidence="9">Cyclic nucleotide-binding domain-containing protein</fullName>
    </recommendedName>
</protein>
<evidence type="ECO:0000256" key="1">
    <source>
        <dbReference type="ARBA" id="ARBA00005753"/>
    </source>
</evidence>
<dbReference type="PROSITE" id="PS50042">
    <property type="entry name" value="CNMP_BINDING_3"/>
    <property type="match status" value="2"/>
</dbReference>
<keyword evidence="2" id="KW-0597">Phosphoprotein</keyword>
<dbReference type="SMART" id="SM00100">
    <property type="entry name" value="cNMP"/>
    <property type="match status" value="2"/>
</dbReference>
<dbReference type="PANTHER" id="PTHR11635:SF152">
    <property type="entry name" value="CAMP-DEPENDENT PROTEIN KINASE TYPE I REGULATORY SUBUNIT-RELATED"/>
    <property type="match status" value="1"/>
</dbReference>
<evidence type="ECO:0000259" key="9">
    <source>
        <dbReference type="PROSITE" id="PS50042"/>
    </source>
</evidence>
<dbReference type="PANTHER" id="PTHR11635">
    <property type="entry name" value="CAMP-DEPENDENT PROTEIN KINASE REGULATORY CHAIN"/>
    <property type="match status" value="1"/>
</dbReference>
<accession>A0AAD1XGD1</accession>
<dbReference type="GO" id="GO:0005952">
    <property type="term" value="C:cAMP-dependent protein kinase complex"/>
    <property type="evidence" value="ECO:0007669"/>
    <property type="project" value="InterPro"/>
</dbReference>
<dbReference type="InterPro" id="IPR014710">
    <property type="entry name" value="RmlC-like_jellyroll"/>
</dbReference>
<evidence type="ECO:0000256" key="8">
    <source>
        <dbReference type="SAM" id="MobiDB-lite"/>
    </source>
</evidence>
<organism evidence="10 11">
    <name type="scientific">Euplotes crassus</name>
    <dbReference type="NCBI Taxonomy" id="5936"/>
    <lineage>
        <taxon>Eukaryota</taxon>
        <taxon>Sar</taxon>
        <taxon>Alveolata</taxon>
        <taxon>Ciliophora</taxon>
        <taxon>Intramacronucleata</taxon>
        <taxon>Spirotrichea</taxon>
        <taxon>Hypotrichia</taxon>
        <taxon>Euplotida</taxon>
        <taxon>Euplotidae</taxon>
        <taxon>Moneuplotes</taxon>
    </lineage>
</organism>
<dbReference type="Gene3D" id="2.60.120.10">
    <property type="entry name" value="Jelly Rolls"/>
    <property type="match status" value="2"/>
</dbReference>
<reference evidence="10" key="1">
    <citation type="submission" date="2023-07" db="EMBL/GenBank/DDBJ databases">
        <authorList>
            <consortium name="AG Swart"/>
            <person name="Singh M."/>
            <person name="Singh A."/>
            <person name="Seah K."/>
            <person name="Emmerich C."/>
        </authorList>
    </citation>
    <scope>NUCLEOTIDE SEQUENCE</scope>
    <source>
        <strain evidence="10">DP1</strain>
    </source>
</reference>
<comment type="caution">
    <text evidence="10">The sequence shown here is derived from an EMBL/GenBank/DDBJ whole genome shotgun (WGS) entry which is preliminary data.</text>
</comment>
<evidence type="ECO:0000256" key="7">
    <source>
        <dbReference type="PIRSR" id="PIRSR000548-1"/>
    </source>
</evidence>
<feature type="domain" description="Cyclic nucleotide-binding" evidence="9">
    <location>
        <begin position="154"/>
        <end position="275"/>
    </location>
</feature>
<dbReference type="PIRSF" id="PIRSF000548">
    <property type="entry name" value="PK_regulatory"/>
    <property type="match status" value="1"/>
</dbReference>
<dbReference type="AlphaFoldDB" id="A0AAD1XGD1"/>
<feature type="binding site" evidence="7">
    <location>
        <position position="349"/>
    </location>
    <ligand>
        <name>3',5'-cyclic AMP</name>
        <dbReference type="ChEBI" id="CHEBI:58165"/>
        <label>2</label>
    </ligand>
</feature>
<feature type="binding site" evidence="7">
    <location>
        <position position="234"/>
    </location>
    <ligand>
        <name>3',5'-cyclic AMP</name>
        <dbReference type="ChEBI" id="CHEBI:58165"/>
        <label>1</label>
    </ligand>
</feature>
<dbReference type="CDD" id="cd00038">
    <property type="entry name" value="CAP_ED"/>
    <property type="match status" value="2"/>
</dbReference>
<dbReference type="InterPro" id="IPR050503">
    <property type="entry name" value="cAMP-dep_PK_reg_su-like"/>
</dbReference>
<dbReference type="PROSITE" id="PS00888">
    <property type="entry name" value="CNMP_BINDING_1"/>
    <property type="match status" value="2"/>
</dbReference>
<evidence type="ECO:0000313" key="11">
    <source>
        <dbReference type="Proteomes" id="UP001295684"/>
    </source>
</evidence>
<dbReference type="GO" id="GO:0004862">
    <property type="term" value="F:cAMP-dependent protein kinase inhibitor activity"/>
    <property type="evidence" value="ECO:0007669"/>
    <property type="project" value="TreeGrafter"/>
</dbReference>
<feature type="region of interest" description="Disordered" evidence="8">
    <location>
        <begin position="74"/>
        <end position="96"/>
    </location>
</feature>
<feature type="binding site" evidence="7">
    <location>
        <position position="225"/>
    </location>
    <ligand>
        <name>3',5'-cyclic AMP</name>
        <dbReference type="ChEBI" id="CHEBI:58165"/>
        <label>1</label>
    </ligand>
</feature>
<name>A0AAD1XGD1_EUPCR</name>
<feature type="domain" description="Cyclic nucleotide-binding" evidence="9">
    <location>
        <begin position="278"/>
        <end position="396"/>
    </location>
</feature>
<dbReference type="PRINTS" id="PR00103">
    <property type="entry name" value="CAMPKINASE"/>
</dbReference>
<dbReference type="Pfam" id="PF00027">
    <property type="entry name" value="cNMP_binding"/>
    <property type="match status" value="2"/>
</dbReference>
<dbReference type="GO" id="GO:0034236">
    <property type="term" value="F:protein kinase A catalytic subunit binding"/>
    <property type="evidence" value="ECO:0007669"/>
    <property type="project" value="TreeGrafter"/>
</dbReference>
<sequence length="396" mass="44800">MSVQHLKDHEYLENKVNNILEPMMVQLVSVKPDNPTEYMINWIKQNYGNRKSINQGKRFELELLRKQIALFDGEEDKDSDSSSESNSDSDSSDADDTIAKARAARTKKGWKPRASVSAEVYGNWNKKEDFEPRCIPKDEETVEVIKDKILHNFMFKHLNNSDLQVIIDAMKVVKVKCGEMVITQGEDGNDMYLVSTGKYTCFKTFPGDSTPTHLRYYVSGEAFGELCLLYNCPRAASIQSLEEGTLIALDRATFNHIIKDAALKRREKYEEFLTSVSILQGMEPYERVALADGIVDENFSSGDYIIRQGEKGDKFYFVIDGEAVATKCYEPGQAPVEVMHYSAGSYFGELALLNDAPRAANIISRTETYVISLDKETFTRIIGSAEELLARAKQYK</sequence>
<keyword evidence="4" id="KW-0677">Repeat</keyword>
<dbReference type="EMBL" id="CAMPGE010012929">
    <property type="protein sequence ID" value="CAI2371683.1"/>
    <property type="molecule type" value="Genomic_DNA"/>
</dbReference>
<comment type="similarity">
    <text evidence="1">Belongs to the cAMP-dependent kinase regulatory chain family.</text>
</comment>
<feature type="binding site" evidence="7">
    <location>
        <position position="358"/>
    </location>
    <ligand>
        <name>3',5'-cyclic AMP</name>
        <dbReference type="ChEBI" id="CHEBI:58165"/>
        <label>2</label>
    </ligand>
</feature>
<keyword evidence="3 7" id="KW-0116">cAMP-binding</keyword>
<evidence type="ECO:0000256" key="3">
    <source>
        <dbReference type="ARBA" id="ARBA00022566"/>
    </source>
</evidence>
<dbReference type="PROSITE" id="PS00889">
    <property type="entry name" value="CNMP_BINDING_2"/>
    <property type="match status" value="1"/>
</dbReference>
<evidence type="ECO:0000256" key="2">
    <source>
        <dbReference type="ARBA" id="ARBA00022553"/>
    </source>
</evidence>
<keyword evidence="11" id="KW-1185">Reference proteome</keyword>
<dbReference type="InterPro" id="IPR018490">
    <property type="entry name" value="cNMP-bd_dom_sf"/>
</dbReference>
<evidence type="ECO:0000256" key="6">
    <source>
        <dbReference type="ARBA" id="ARBA00023149"/>
    </source>
</evidence>
<dbReference type="InterPro" id="IPR018488">
    <property type="entry name" value="cNMP-bd_CS"/>
</dbReference>
<gene>
    <name evidence="10" type="ORF">ECRASSUSDP1_LOCUS13008</name>
</gene>
<evidence type="ECO:0000256" key="4">
    <source>
        <dbReference type="ARBA" id="ARBA00022737"/>
    </source>
</evidence>
<dbReference type="InterPro" id="IPR012198">
    <property type="entry name" value="cAMP_dep_PK_reg_su"/>
</dbReference>
<dbReference type="SUPFAM" id="SSF51206">
    <property type="entry name" value="cAMP-binding domain-like"/>
    <property type="match status" value="2"/>
</dbReference>
<evidence type="ECO:0000313" key="10">
    <source>
        <dbReference type="EMBL" id="CAI2371683.1"/>
    </source>
</evidence>
<dbReference type="GO" id="GO:0005829">
    <property type="term" value="C:cytosol"/>
    <property type="evidence" value="ECO:0007669"/>
    <property type="project" value="TreeGrafter"/>
</dbReference>
<dbReference type="GO" id="GO:0030552">
    <property type="term" value="F:cAMP binding"/>
    <property type="evidence" value="ECO:0007669"/>
    <property type="project" value="UniProtKB-KW"/>
</dbReference>
<keyword evidence="6 7" id="KW-0114">cAMP</keyword>
<dbReference type="Proteomes" id="UP001295684">
    <property type="component" value="Unassembled WGS sequence"/>
</dbReference>
<dbReference type="InterPro" id="IPR000595">
    <property type="entry name" value="cNMP-bd_dom"/>
</dbReference>
<evidence type="ECO:0000256" key="5">
    <source>
        <dbReference type="ARBA" id="ARBA00022741"/>
    </source>
</evidence>